<accession>V4IZP3</accession>
<dbReference type="EMBL" id="ASGZ01000027">
    <property type="protein sequence ID" value="ESP88617.1"/>
    <property type="molecule type" value="Genomic_DNA"/>
</dbReference>
<reference evidence="2 3" key="1">
    <citation type="journal article" date="2013" name="Genome Announc.">
        <title>Draft Genome Sequence of 'Candidatus Halobonum tyrrellensis' Strain G22, Isolated from the Hypersaline Waters of Lake Tyrrell, Australia.</title>
        <authorList>
            <person name="Ugalde J.A."/>
            <person name="Narasingarao P."/>
            <person name="Kuo S."/>
            <person name="Podell S."/>
            <person name="Allen E.E."/>
        </authorList>
    </citation>
    <scope>NUCLEOTIDE SEQUENCE [LARGE SCALE GENOMIC DNA]</scope>
    <source>
        <strain evidence="2 3">G22</strain>
    </source>
</reference>
<evidence type="ECO:0000313" key="3">
    <source>
        <dbReference type="Proteomes" id="UP000017840"/>
    </source>
</evidence>
<dbReference type="OrthoDB" id="109251at2157"/>
<gene>
    <name evidence="2" type="ORF">K933_07878</name>
</gene>
<dbReference type="InterPro" id="IPR055927">
    <property type="entry name" value="DUF7504"/>
</dbReference>
<dbReference type="Proteomes" id="UP000017840">
    <property type="component" value="Unassembled WGS sequence"/>
</dbReference>
<dbReference type="Pfam" id="PF24336">
    <property type="entry name" value="DUF7504"/>
    <property type="match status" value="1"/>
</dbReference>
<dbReference type="RefSeq" id="WP_023394161.1">
    <property type="nucleotide sequence ID" value="NZ_ASGZ01000027.1"/>
</dbReference>
<dbReference type="STRING" id="1324957.K933_07878"/>
<comment type="caution">
    <text evidence="2">The sequence shown here is derived from an EMBL/GenBank/DDBJ whole genome shotgun (WGS) entry which is preliminary data.</text>
</comment>
<keyword evidence="3" id="KW-1185">Reference proteome</keyword>
<dbReference type="AlphaFoldDB" id="V4IZP3"/>
<organism evidence="2 3">
    <name type="scientific">Candidatus Halobonum tyrrellensis G22</name>
    <dbReference type="NCBI Taxonomy" id="1324957"/>
    <lineage>
        <taxon>Archaea</taxon>
        <taxon>Methanobacteriati</taxon>
        <taxon>Methanobacteriota</taxon>
        <taxon>Stenosarchaea group</taxon>
        <taxon>Halobacteria</taxon>
        <taxon>Halobacteriales</taxon>
        <taxon>Haloferacaceae</taxon>
        <taxon>Candidatus Halobonum</taxon>
    </lineage>
</organism>
<name>V4IZP3_9EURY</name>
<evidence type="ECO:0008006" key="4">
    <source>
        <dbReference type="Google" id="ProtNLM"/>
    </source>
</evidence>
<evidence type="ECO:0000256" key="1">
    <source>
        <dbReference type="SAM" id="MobiDB-lite"/>
    </source>
</evidence>
<feature type="region of interest" description="Disordered" evidence="1">
    <location>
        <begin position="90"/>
        <end position="118"/>
    </location>
</feature>
<dbReference type="eggNOG" id="arCOG02452">
    <property type="taxonomic scope" value="Archaea"/>
</dbReference>
<sequence length="214" mass="22869">MSVHEHEAAASTEFDDASSVLLLSTAMSTEGDRACADLLLPSEADDQNALWIAYTKSPDAQVRRYRSRTDARPRNIGIISVDNGARSAAAMVGGDESSGPAGPAGTGGPTETVTNPNDLTGLGIRITEYLSEWDDTDGRTVVCFDSLTALLQYVDLGTAYEFLHVLSGRFDALGAFAHFHMDPSAHDAQTVETITSLFDAVVEVDGDERTVRAR</sequence>
<proteinExistence type="predicted"/>
<evidence type="ECO:0000313" key="2">
    <source>
        <dbReference type="EMBL" id="ESP88617.1"/>
    </source>
</evidence>
<protein>
    <recommendedName>
        <fullName evidence="4">KaiC-like domain-containing protein</fullName>
    </recommendedName>
</protein>